<protein>
    <submittedName>
        <fullName evidence="4">Uncharacterized protein</fullName>
    </submittedName>
</protein>
<dbReference type="Gene3D" id="3.40.50.1820">
    <property type="entry name" value="alpha/beta hydrolase"/>
    <property type="match status" value="1"/>
</dbReference>
<dbReference type="AlphaFoldDB" id="A0A8H5D5U0"/>
<evidence type="ECO:0000256" key="1">
    <source>
        <dbReference type="SAM" id="MobiDB-lite"/>
    </source>
</evidence>
<dbReference type="Gene3D" id="1.20.1290.10">
    <property type="entry name" value="AhpD-like"/>
    <property type="match status" value="1"/>
</dbReference>
<evidence type="ECO:0000259" key="2">
    <source>
        <dbReference type="Pfam" id="PF02627"/>
    </source>
</evidence>
<feature type="region of interest" description="Disordered" evidence="1">
    <location>
        <begin position="1"/>
        <end position="24"/>
    </location>
</feature>
<dbReference type="InterPro" id="IPR003779">
    <property type="entry name" value="CMD-like"/>
</dbReference>
<dbReference type="InterPro" id="IPR000073">
    <property type="entry name" value="AB_hydrolase_1"/>
</dbReference>
<evidence type="ECO:0000313" key="4">
    <source>
        <dbReference type="EMBL" id="KAF5354045.1"/>
    </source>
</evidence>
<dbReference type="Pfam" id="PF12697">
    <property type="entry name" value="Abhydrolase_6"/>
    <property type="match status" value="1"/>
</dbReference>
<dbReference type="InterPro" id="IPR029032">
    <property type="entry name" value="AhpD-like"/>
</dbReference>
<dbReference type="PANTHER" id="PTHR34846:SF11">
    <property type="entry name" value="4-CARBOXYMUCONOLACTONE DECARBOXYLASE FAMILY PROTEIN (AFU_ORTHOLOGUE AFUA_6G11590)"/>
    <property type="match status" value="1"/>
</dbReference>
<feature type="domain" description="AB hydrolase-1" evidence="3">
    <location>
        <begin position="243"/>
        <end position="518"/>
    </location>
</feature>
<feature type="domain" description="Carboxymuconolactone decarboxylase-like" evidence="2">
    <location>
        <begin position="46"/>
        <end position="107"/>
    </location>
</feature>
<name>A0A8H5D5U0_9AGAR</name>
<dbReference type="SUPFAM" id="SSF69118">
    <property type="entry name" value="AhpD-like"/>
    <property type="match status" value="1"/>
</dbReference>
<reference evidence="4 5" key="1">
    <citation type="journal article" date="2020" name="ISME J.">
        <title>Uncovering the hidden diversity of litter-decomposition mechanisms in mushroom-forming fungi.</title>
        <authorList>
            <person name="Floudas D."/>
            <person name="Bentzer J."/>
            <person name="Ahren D."/>
            <person name="Johansson T."/>
            <person name="Persson P."/>
            <person name="Tunlid A."/>
        </authorList>
    </citation>
    <scope>NUCLEOTIDE SEQUENCE [LARGE SCALE GENOMIC DNA]</scope>
    <source>
        <strain evidence="4 5">CBS 146.42</strain>
    </source>
</reference>
<dbReference type="Proteomes" id="UP000559027">
    <property type="component" value="Unassembled WGS sequence"/>
</dbReference>
<dbReference type="Pfam" id="PF02627">
    <property type="entry name" value="CMD"/>
    <property type="match status" value="1"/>
</dbReference>
<gene>
    <name evidence="4" type="ORF">D9756_007215</name>
</gene>
<dbReference type="InterPro" id="IPR029058">
    <property type="entry name" value="AB_hydrolase_fold"/>
</dbReference>
<dbReference type="OrthoDB" id="9998495at2759"/>
<dbReference type="PANTHER" id="PTHR34846">
    <property type="entry name" value="4-CARBOXYMUCONOLACTONE DECARBOXYLASE FAMILY PROTEIN (AFU_ORTHOLOGUE AFUA_6G11590)"/>
    <property type="match status" value="1"/>
</dbReference>
<sequence>MPAEQQSRWIPGRYPAPGTSPIGDAIRQRRGERGITSLDAALLHVPPIAEGWNTLLGAVRTKGDLGGDVRELMILRVAAINGAAYEWIHHEQVGRQHGLTTAQLYIIRDITTPLPPAQGILNPLQSAALAFSDASTRTVTISDSITEDLRRELRQWVLKEHSGLSEEDVREKTSDLFVEAGLVVATYNMVSRFLVAVDVAGFSKEVVPWPLERQEYFFPIPKEDPTHAIHTLTLKSSTSAPCIVFVNSLLTDYTMWSLVLPYFIARDYNIVLFSQRGHGQSTLPSSPSSPPPPDSDPRTVTIPLLASDIHDILTSHLSIPSRDIKAIIGVSQGGATALAYAALYNEINDSAATAKSIIVCDTAPRTAEGSKAAWEERIALVGGEQVGGMKRLADITVPRWFPPGSQVSPQEDSSNGNNSRAEWVSSLITNTPVSGFEAGARALSSYDVLSLGLLESSVPSVLLLAGSLDGGGKVGRSLKQFGEEWNEKRRGQGRTEVEFVEVEGSGHLPMVDEPEKFWKAVDAFLAKV</sequence>
<comment type="caution">
    <text evidence="4">The sequence shown here is derived from an EMBL/GenBank/DDBJ whole genome shotgun (WGS) entry which is preliminary data.</text>
</comment>
<evidence type="ECO:0000313" key="5">
    <source>
        <dbReference type="Proteomes" id="UP000559027"/>
    </source>
</evidence>
<dbReference type="EMBL" id="JAACJO010000009">
    <property type="protein sequence ID" value="KAF5354045.1"/>
    <property type="molecule type" value="Genomic_DNA"/>
</dbReference>
<dbReference type="SUPFAM" id="SSF53474">
    <property type="entry name" value="alpha/beta-Hydrolases"/>
    <property type="match status" value="1"/>
</dbReference>
<evidence type="ECO:0000259" key="3">
    <source>
        <dbReference type="Pfam" id="PF12697"/>
    </source>
</evidence>
<keyword evidence="5" id="KW-1185">Reference proteome</keyword>
<dbReference type="GO" id="GO:0051920">
    <property type="term" value="F:peroxiredoxin activity"/>
    <property type="evidence" value="ECO:0007669"/>
    <property type="project" value="InterPro"/>
</dbReference>
<organism evidence="4 5">
    <name type="scientific">Leucocoprinus leucothites</name>
    <dbReference type="NCBI Taxonomy" id="201217"/>
    <lineage>
        <taxon>Eukaryota</taxon>
        <taxon>Fungi</taxon>
        <taxon>Dikarya</taxon>
        <taxon>Basidiomycota</taxon>
        <taxon>Agaricomycotina</taxon>
        <taxon>Agaricomycetes</taxon>
        <taxon>Agaricomycetidae</taxon>
        <taxon>Agaricales</taxon>
        <taxon>Agaricineae</taxon>
        <taxon>Agaricaceae</taxon>
        <taxon>Leucocoprinus</taxon>
    </lineage>
</organism>
<proteinExistence type="predicted"/>
<accession>A0A8H5D5U0</accession>